<evidence type="ECO:0000313" key="2">
    <source>
        <dbReference type="EMBL" id="EKE74399.1"/>
    </source>
</evidence>
<comment type="caution">
    <text evidence="2">The sequence shown here is derived from an EMBL/GenBank/DDBJ whole genome shotgun (WGS) entry which is preliminary data.</text>
</comment>
<evidence type="ECO:0000256" key="1">
    <source>
        <dbReference type="SAM" id="MobiDB-lite"/>
    </source>
</evidence>
<feature type="region of interest" description="Disordered" evidence="1">
    <location>
        <begin position="62"/>
        <end position="87"/>
    </location>
</feature>
<accession>K2JVQ9</accession>
<name>K2JVQ9_9RHOB</name>
<evidence type="ECO:0000313" key="3">
    <source>
        <dbReference type="Proteomes" id="UP000006762"/>
    </source>
</evidence>
<feature type="compositionally biased region" description="Basic and acidic residues" evidence="1">
    <location>
        <begin position="73"/>
        <end position="87"/>
    </location>
</feature>
<reference evidence="2 3" key="1">
    <citation type="submission" date="2012-09" db="EMBL/GenBank/DDBJ databases">
        <title>Celeribacter baekdonensis B30 Genome Sequencing.</title>
        <authorList>
            <person name="Wang W."/>
        </authorList>
    </citation>
    <scope>NUCLEOTIDE SEQUENCE [LARGE SCALE GENOMIC DNA]</scope>
    <source>
        <strain evidence="2 3">B30</strain>
    </source>
</reference>
<dbReference type="STRING" id="1208323.B30_01695"/>
<gene>
    <name evidence="2" type="ORF">B30_01695</name>
</gene>
<organism evidence="2 3">
    <name type="scientific">Celeribacter baekdonensis B30</name>
    <dbReference type="NCBI Taxonomy" id="1208323"/>
    <lineage>
        <taxon>Bacteria</taxon>
        <taxon>Pseudomonadati</taxon>
        <taxon>Pseudomonadota</taxon>
        <taxon>Alphaproteobacteria</taxon>
        <taxon>Rhodobacterales</taxon>
        <taxon>Roseobacteraceae</taxon>
        <taxon>Celeribacter</taxon>
    </lineage>
</organism>
<dbReference type="Proteomes" id="UP000006762">
    <property type="component" value="Unassembled WGS sequence"/>
</dbReference>
<dbReference type="AlphaFoldDB" id="K2JVQ9"/>
<dbReference type="EMBL" id="AMRK01000001">
    <property type="protein sequence ID" value="EKE74399.1"/>
    <property type="molecule type" value="Genomic_DNA"/>
</dbReference>
<protein>
    <submittedName>
        <fullName evidence="2">Integrase catalytic subunit</fullName>
    </submittedName>
</protein>
<sequence length="87" mass="10093">MVTLKALIINAPADLRDALDQVRGKVALIQHIAAFRRRRYITRDAKRQDVFDDIEIFYNPDRKHTNNGMPSPVDHEIKHQRMNEAGV</sequence>
<proteinExistence type="predicted"/>
<keyword evidence="3" id="KW-1185">Reference proteome</keyword>
<dbReference type="eggNOG" id="COG2801">
    <property type="taxonomic scope" value="Bacteria"/>
</dbReference>